<evidence type="ECO:0000259" key="1">
    <source>
        <dbReference type="Pfam" id="PF12770"/>
    </source>
</evidence>
<accession>A0A1M5KYH7</accession>
<organism evidence="2 3">
    <name type="scientific">Bradyrhizobium erythrophlei</name>
    <dbReference type="NCBI Taxonomy" id="1437360"/>
    <lineage>
        <taxon>Bacteria</taxon>
        <taxon>Pseudomonadati</taxon>
        <taxon>Pseudomonadota</taxon>
        <taxon>Alphaproteobacteria</taxon>
        <taxon>Hyphomicrobiales</taxon>
        <taxon>Nitrobacteraceae</taxon>
        <taxon>Bradyrhizobium</taxon>
    </lineage>
</organism>
<reference evidence="2 3" key="1">
    <citation type="submission" date="2016-11" db="EMBL/GenBank/DDBJ databases">
        <authorList>
            <person name="Jaros S."/>
            <person name="Januszkiewicz K."/>
            <person name="Wedrychowicz H."/>
        </authorList>
    </citation>
    <scope>NUCLEOTIDE SEQUENCE [LARGE SCALE GENOMIC DNA]</scope>
    <source>
        <strain evidence="2 3">GAS138</strain>
    </source>
</reference>
<dbReference type="OrthoDB" id="9787760at2"/>
<protein>
    <submittedName>
        <fullName evidence="2">CHAT domain-containing protein</fullName>
    </submittedName>
</protein>
<name>A0A1M5KYH7_9BRAD</name>
<proteinExistence type="predicted"/>
<dbReference type="InterPro" id="IPR024983">
    <property type="entry name" value="CHAT_dom"/>
</dbReference>
<evidence type="ECO:0000313" key="3">
    <source>
        <dbReference type="Proteomes" id="UP000189796"/>
    </source>
</evidence>
<sequence length="285" mass="30753">MRGNVAFWHKADIPHAPTHVRFRGEQRTSRPARFPWSVVLRGSPRTLGPHVAQAASPRLKTVKRDAANASKLDPDSLRYLRPLPETADEVCEVGRDLDASNADIFLGERATEGVVKALSRKNELSNYRIVHFATHGFLPGQAGSGSEAALLLTPPAKATDDDDGLLTASEIADLRLDADWVILSACNTGAGGTENGVPLSGLAKVFFYAGARSLLVSSWPVYSDAAVATLENTFRILARSTESQPLVRAEALRQAMNEVRSSPSHPYFAHPAEWGAFVLVGNGTF</sequence>
<evidence type="ECO:0000313" key="2">
    <source>
        <dbReference type="EMBL" id="SHG57874.1"/>
    </source>
</evidence>
<dbReference type="RefSeq" id="WP_079601084.1">
    <property type="nucleotide sequence ID" value="NZ_LT670817.1"/>
</dbReference>
<dbReference type="EMBL" id="LT670817">
    <property type="protein sequence ID" value="SHG57874.1"/>
    <property type="molecule type" value="Genomic_DNA"/>
</dbReference>
<dbReference type="Proteomes" id="UP000189796">
    <property type="component" value="Chromosome I"/>
</dbReference>
<feature type="domain" description="CHAT" evidence="1">
    <location>
        <begin position="61"/>
        <end position="282"/>
    </location>
</feature>
<gene>
    <name evidence="2" type="ORF">SAMN05443248_2027</name>
</gene>
<dbReference type="AlphaFoldDB" id="A0A1M5KYH7"/>
<dbReference type="Pfam" id="PF12770">
    <property type="entry name" value="CHAT"/>
    <property type="match status" value="1"/>
</dbReference>